<dbReference type="SMART" id="SM00985">
    <property type="entry name" value="UBA_e1_C"/>
    <property type="match status" value="1"/>
</dbReference>
<evidence type="ECO:0000259" key="5">
    <source>
        <dbReference type="SMART" id="SM00985"/>
    </source>
</evidence>
<name>A0AAD9KT96_RIDPI</name>
<dbReference type="PANTHER" id="PTHR10953">
    <property type="entry name" value="UBIQUITIN-ACTIVATING ENZYME E1"/>
    <property type="match status" value="1"/>
</dbReference>
<evidence type="ECO:0000256" key="2">
    <source>
        <dbReference type="ARBA" id="ARBA00005673"/>
    </source>
</evidence>
<dbReference type="InterPro" id="IPR042063">
    <property type="entry name" value="Ubi_acti_E1_SCCH"/>
</dbReference>
<dbReference type="Pfam" id="PF09358">
    <property type="entry name" value="E1_UFD"/>
    <property type="match status" value="1"/>
</dbReference>
<feature type="compositionally biased region" description="Basic and acidic residues" evidence="4">
    <location>
        <begin position="753"/>
        <end position="769"/>
    </location>
</feature>
<gene>
    <name evidence="6" type="ORF">NP493_617g01041</name>
</gene>
<evidence type="ECO:0000313" key="7">
    <source>
        <dbReference type="Proteomes" id="UP001209878"/>
    </source>
</evidence>
<keyword evidence="7" id="KW-1185">Reference proteome</keyword>
<dbReference type="InterPro" id="IPR035985">
    <property type="entry name" value="Ubiquitin-activating_enz"/>
</dbReference>
<reference evidence="6" key="1">
    <citation type="journal article" date="2023" name="Mol. Biol. Evol.">
        <title>Third-Generation Sequencing Reveals the Adaptive Role of the Epigenome in Three Deep-Sea Polychaetes.</title>
        <authorList>
            <person name="Perez M."/>
            <person name="Aroh O."/>
            <person name="Sun Y."/>
            <person name="Lan Y."/>
            <person name="Juniper S.K."/>
            <person name="Young C.R."/>
            <person name="Angers B."/>
            <person name="Qian P.Y."/>
        </authorList>
    </citation>
    <scope>NUCLEOTIDE SEQUENCE</scope>
    <source>
        <strain evidence="6">R07B-5</strain>
    </source>
</reference>
<protein>
    <recommendedName>
        <fullName evidence="5">Ubiquitin-activating enzyme E1 C-terminal domain-containing protein</fullName>
    </recommendedName>
</protein>
<dbReference type="Gene3D" id="3.40.50.720">
    <property type="entry name" value="NAD(P)-binding Rossmann-like Domain"/>
    <property type="match status" value="1"/>
</dbReference>
<dbReference type="AlphaFoldDB" id="A0AAD9KT96"/>
<dbReference type="Gene3D" id="1.10.10.2660">
    <property type="entry name" value="Ubiquitin-activating enzyme E1, SCCH domain"/>
    <property type="match status" value="1"/>
</dbReference>
<dbReference type="InterPro" id="IPR038252">
    <property type="entry name" value="UBA_E1_C_sf"/>
</dbReference>
<dbReference type="InterPro" id="IPR045886">
    <property type="entry name" value="ThiF/MoeB/HesA"/>
</dbReference>
<dbReference type="InterPro" id="IPR042302">
    <property type="entry name" value="E1_FCCH_sf"/>
</dbReference>
<comment type="caution">
    <text evidence="6">The sequence shown here is derived from an EMBL/GenBank/DDBJ whole genome shotgun (WGS) entry which is preliminary data.</text>
</comment>
<evidence type="ECO:0000256" key="4">
    <source>
        <dbReference type="SAM" id="MobiDB-lite"/>
    </source>
</evidence>
<dbReference type="GO" id="GO:0016925">
    <property type="term" value="P:protein sumoylation"/>
    <property type="evidence" value="ECO:0007669"/>
    <property type="project" value="TreeGrafter"/>
</dbReference>
<dbReference type="Pfam" id="PF00899">
    <property type="entry name" value="ThiF"/>
    <property type="match status" value="2"/>
</dbReference>
<dbReference type="CDD" id="cd01490">
    <property type="entry name" value="Ube1_repeat2"/>
    <property type="match status" value="1"/>
</dbReference>
<dbReference type="PRINTS" id="PR01849">
    <property type="entry name" value="UBIQUITINACT"/>
</dbReference>
<dbReference type="Gene3D" id="3.50.50.80">
    <property type="entry name" value="Ubiquitin-activating enzyme E1, inactive adenylation domain, subdomain 1"/>
    <property type="match status" value="1"/>
</dbReference>
<evidence type="ECO:0000256" key="3">
    <source>
        <dbReference type="ARBA" id="ARBA00022598"/>
    </source>
</evidence>
<dbReference type="FunFam" id="1.10.10.2660:FF:000003">
    <property type="entry name" value="ubiquitin-like modifier-activating enzyme 6 isoform X1"/>
    <property type="match status" value="1"/>
</dbReference>
<dbReference type="InterPro" id="IPR042449">
    <property type="entry name" value="Ub-E1_IAD_1"/>
</dbReference>
<dbReference type="Proteomes" id="UP001209878">
    <property type="component" value="Unassembled WGS sequence"/>
</dbReference>
<dbReference type="Gene3D" id="3.40.50.12550">
    <property type="entry name" value="Ubiquitin-activating enzyme E1, inactive adenylation domain, subdomain 2"/>
    <property type="match status" value="1"/>
</dbReference>
<feature type="domain" description="Ubiquitin-activating enzyme E1 C-terminal" evidence="5">
    <location>
        <begin position="875"/>
        <end position="995"/>
    </location>
</feature>
<proteinExistence type="inferred from homology"/>
<dbReference type="Gene3D" id="2.40.30.180">
    <property type="entry name" value="Ubiquitin-activating enzyme E1, FCCH domain"/>
    <property type="match status" value="1"/>
</dbReference>
<dbReference type="FunFam" id="2.40.30.180:FF:000002">
    <property type="entry name" value="Ubiquitin-activating enzyme E1 2"/>
    <property type="match status" value="1"/>
</dbReference>
<dbReference type="InterPro" id="IPR000594">
    <property type="entry name" value="ThiF_NAD_FAD-bd"/>
</dbReference>
<sequence>MQLMAKSNVLLLGVGGLGIEIAKNVVLAGVKSLTVQDAKKTTIQDIGTQFFLTEDDASQSRNRAEASVPRLAELNPYVTVKASTETLTEDSQLDFLCDFQCVVVTEATIGLQLKINSFCRCQQPPIKFVSADVYGVFCWAFSDFGPTFEVVDSTGEEPKQCFVANITKANPGIVSTLENRMHHLESGDMVTFKEVKGMTSINGMTCRVEVLTPYTYTVCDTSGANFAPYQGGGIATQVKFSKTVKFKSLEDQLYCPTYMSPDLGKPDAPGSIHLGLCALHAFLKQHGRLPNVRCDTDAGTLVNIARRLNDTEMLNKVDEVDETLVRRLAYSCQGCLPPLCAVIGGIVAQEVLKALTGKFSPLKQWIHLDATEVMMGVDPPEREDFKPRGTRYDALRICIGEKLCQRLAGLRLFMIGCGAIGCEMLKNYALLGLASSEKGMISMTDHDLIEKSNLNRQFLFRPNHIRQPKSTTAAQSTQELNPEISVTKRLLCCLVCPDTESSMYTDAFYESQDVIVNALDNVEARRYVDSRCVTTQRPLLESGTMGAKGHVQVIVPHLTESYASQSDPPEEEVPYCTLKSFPSQIEHCIQWARDKFESSFSQKPSLHNKFWEINRSPEEVTQKLQQGVPLEGVVQVLKLDQSRPQCWGDCLVLARLKFEKYFNHKAASLLCAFPLDTKLKDGTPFWQSPKRPPVPIVFDKSNKLHTDFVVACARLYADINGITVKPQDLQLKDIAEMLAHIKTPEFRPSTKPIETDETVKNDQSNKPEETSYDCDEMMMVAERMTELSHTAPAVFQKMSPLSFEKDDDENGHIDFITAASNLRAAMYGVAEADRLRTKMIAGRIVPAIATTTATVSGLVTIELIKVVLKAPLEHYKNCFLNLAIPDMIFSEPGPAVKTTLSNGRTHTLWDHWRIQGRPDFTLKQFIDAVKEKYDMEPAMVVHGVKMVYVPIMPTHKKRLSQTMLKLLKPSPSKEYVDLVVSTDTENNEDKVMPLIRYFFKDR</sequence>
<keyword evidence="3" id="KW-0436">Ligase</keyword>
<dbReference type="InterPro" id="IPR000011">
    <property type="entry name" value="UBQ/SUMO-activ_enz_E1-like"/>
</dbReference>
<evidence type="ECO:0000313" key="6">
    <source>
        <dbReference type="EMBL" id="KAK2177102.1"/>
    </source>
</evidence>
<dbReference type="GO" id="GO:0019948">
    <property type="term" value="F:SUMO activating enzyme activity"/>
    <property type="evidence" value="ECO:0007669"/>
    <property type="project" value="TreeGrafter"/>
</dbReference>
<dbReference type="SUPFAM" id="SSF69572">
    <property type="entry name" value="Activating enzymes of the ubiquitin-like proteins"/>
    <property type="match status" value="2"/>
</dbReference>
<dbReference type="EMBL" id="JAODUO010000618">
    <property type="protein sequence ID" value="KAK2177102.1"/>
    <property type="molecule type" value="Genomic_DNA"/>
</dbReference>
<dbReference type="InterPro" id="IPR018075">
    <property type="entry name" value="UBQ-activ_enz_E1"/>
</dbReference>
<dbReference type="GO" id="GO:0031510">
    <property type="term" value="C:SUMO activating enzyme complex"/>
    <property type="evidence" value="ECO:0007669"/>
    <property type="project" value="TreeGrafter"/>
</dbReference>
<dbReference type="GO" id="GO:0005737">
    <property type="term" value="C:cytoplasm"/>
    <property type="evidence" value="ECO:0007669"/>
    <property type="project" value="TreeGrafter"/>
</dbReference>
<dbReference type="Pfam" id="PF10585">
    <property type="entry name" value="UBA_E1_SCCH"/>
    <property type="match status" value="1"/>
</dbReference>
<dbReference type="InterPro" id="IPR019572">
    <property type="entry name" value="UBA_E1_SCCH"/>
</dbReference>
<evidence type="ECO:0000256" key="1">
    <source>
        <dbReference type="ARBA" id="ARBA00004906"/>
    </source>
</evidence>
<comment type="similarity">
    <text evidence="2">Belongs to the ubiquitin-activating E1 family.</text>
</comment>
<feature type="region of interest" description="Disordered" evidence="4">
    <location>
        <begin position="747"/>
        <end position="770"/>
    </location>
</feature>
<comment type="pathway">
    <text evidence="1">Protein modification; protein ubiquitination.</text>
</comment>
<dbReference type="Gene3D" id="3.10.290.60">
    <property type="entry name" value="Ubiquitin-activating enzyme E1, UFD domain"/>
    <property type="match status" value="1"/>
</dbReference>
<accession>A0AAD9KT96</accession>
<dbReference type="NCBIfam" id="TIGR01408">
    <property type="entry name" value="Ube1"/>
    <property type="match status" value="1"/>
</dbReference>
<dbReference type="PANTHER" id="PTHR10953:SF186">
    <property type="entry name" value="UBIQUITIN-LIKE MODIFIER-ACTIVATING ENZYME 6"/>
    <property type="match status" value="1"/>
</dbReference>
<dbReference type="InterPro" id="IPR018965">
    <property type="entry name" value="Ub-activating_enz_E1_C"/>
</dbReference>
<organism evidence="6 7">
    <name type="scientific">Ridgeia piscesae</name>
    <name type="common">Tubeworm</name>
    <dbReference type="NCBI Taxonomy" id="27915"/>
    <lineage>
        <taxon>Eukaryota</taxon>
        <taxon>Metazoa</taxon>
        <taxon>Spiralia</taxon>
        <taxon>Lophotrochozoa</taxon>
        <taxon>Annelida</taxon>
        <taxon>Polychaeta</taxon>
        <taxon>Sedentaria</taxon>
        <taxon>Canalipalpata</taxon>
        <taxon>Sabellida</taxon>
        <taxon>Siboglinidae</taxon>
        <taxon>Ridgeia</taxon>
    </lineage>
</organism>